<proteinExistence type="predicted"/>
<dbReference type="Proteomes" id="UP001497497">
    <property type="component" value="Unassembled WGS sequence"/>
</dbReference>
<gene>
    <name evidence="1" type="ORF">GSLYS_00004291001</name>
</gene>
<protein>
    <submittedName>
        <fullName evidence="1">Uncharacterized protein</fullName>
    </submittedName>
</protein>
<dbReference type="InterPro" id="IPR032675">
    <property type="entry name" value="LRR_dom_sf"/>
</dbReference>
<evidence type="ECO:0000313" key="1">
    <source>
        <dbReference type="EMBL" id="CAL1530158.1"/>
    </source>
</evidence>
<sequence length="160" mass="18510">MEYFIASEELIKHWAQACPNLSFIKFWVTRIVLPSSVVSCKAWQALANTHPNLLVEIHAQLIESTRQMLPILVTAMPVHTLKWDAWNEGTLEIDLKCLLHRVACYHRTIKILFVDVAGEFPNLDNFSVQKILANCKKLLPFFCYKTENDIRKASWKLAQK</sequence>
<dbReference type="AlphaFoldDB" id="A0AAV2HDM4"/>
<name>A0AAV2HDM4_LYMST</name>
<evidence type="ECO:0000313" key="2">
    <source>
        <dbReference type="Proteomes" id="UP001497497"/>
    </source>
</evidence>
<keyword evidence="2" id="KW-1185">Reference proteome</keyword>
<comment type="caution">
    <text evidence="1">The sequence shown here is derived from an EMBL/GenBank/DDBJ whole genome shotgun (WGS) entry which is preliminary data.</text>
</comment>
<organism evidence="1 2">
    <name type="scientific">Lymnaea stagnalis</name>
    <name type="common">Great pond snail</name>
    <name type="synonym">Helix stagnalis</name>
    <dbReference type="NCBI Taxonomy" id="6523"/>
    <lineage>
        <taxon>Eukaryota</taxon>
        <taxon>Metazoa</taxon>
        <taxon>Spiralia</taxon>
        <taxon>Lophotrochozoa</taxon>
        <taxon>Mollusca</taxon>
        <taxon>Gastropoda</taxon>
        <taxon>Heterobranchia</taxon>
        <taxon>Euthyneura</taxon>
        <taxon>Panpulmonata</taxon>
        <taxon>Hygrophila</taxon>
        <taxon>Lymnaeoidea</taxon>
        <taxon>Lymnaeidae</taxon>
        <taxon>Lymnaea</taxon>
    </lineage>
</organism>
<reference evidence="1 2" key="1">
    <citation type="submission" date="2024-04" db="EMBL/GenBank/DDBJ databases">
        <authorList>
            <consortium name="Genoscope - CEA"/>
            <person name="William W."/>
        </authorList>
    </citation>
    <scope>NUCLEOTIDE SEQUENCE [LARGE SCALE GENOMIC DNA]</scope>
</reference>
<dbReference type="Gene3D" id="3.80.10.10">
    <property type="entry name" value="Ribonuclease Inhibitor"/>
    <property type="match status" value="1"/>
</dbReference>
<accession>A0AAV2HDM4</accession>
<dbReference type="EMBL" id="CAXITT010000063">
    <property type="protein sequence ID" value="CAL1530158.1"/>
    <property type="molecule type" value="Genomic_DNA"/>
</dbReference>